<keyword evidence="2" id="KW-1185">Reference proteome</keyword>
<dbReference type="AlphaFoldDB" id="A0A1X1C2M0"/>
<organism evidence="1 2">
    <name type="scientific">Pantoea conspicua</name>
    <dbReference type="NCBI Taxonomy" id="472705"/>
    <lineage>
        <taxon>Bacteria</taxon>
        <taxon>Pseudomonadati</taxon>
        <taxon>Pseudomonadota</taxon>
        <taxon>Gammaproteobacteria</taxon>
        <taxon>Enterobacterales</taxon>
        <taxon>Erwiniaceae</taxon>
        <taxon>Pantoea</taxon>
    </lineage>
</organism>
<evidence type="ECO:0000313" key="1">
    <source>
        <dbReference type="EMBL" id="ORM55932.1"/>
    </source>
</evidence>
<dbReference type="Proteomes" id="UP000193933">
    <property type="component" value="Unassembled WGS sequence"/>
</dbReference>
<gene>
    <name evidence="1" type="ORF">HA41_00430</name>
</gene>
<evidence type="ECO:0000313" key="2">
    <source>
        <dbReference type="Proteomes" id="UP000193933"/>
    </source>
</evidence>
<sequence length="77" mass="8739">MEKQNRYIYHYCAAQDNATVSGIAQMTFRIVSQDDLNKLKEVVRQDLSFKAVAITSLSYLGREHEDFAAQLRAGEPS</sequence>
<comment type="caution">
    <text evidence="1">The sequence shown here is derived from an EMBL/GenBank/DDBJ whole genome shotgun (WGS) entry which is preliminary data.</text>
</comment>
<proteinExistence type="predicted"/>
<dbReference type="EMBL" id="MLFN01000001">
    <property type="protein sequence ID" value="ORM55932.1"/>
    <property type="molecule type" value="Genomic_DNA"/>
</dbReference>
<accession>A0A1X1C2M0</accession>
<dbReference type="OrthoDB" id="9899014at2"/>
<reference evidence="1 2" key="1">
    <citation type="journal article" date="2017" name="Antonie Van Leeuwenhoek">
        <title>Phylogenomic resolution of the bacterial genus Pantoea and its relationship with Erwinia and Tatumella.</title>
        <authorList>
            <person name="Palmer M."/>
            <person name="Steenkamp E.T."/>
            <person name="Coetzee M.P."/>
            <person name="Chan W.Y."/>
            <person name="van Zyl E."/>
            <person name="De Maayer P."/>
            <person name="Coutinho T.A."/>
            <person name="Blom J."/>
            <person name="Smits T.H."/>
            <person name="Duffy B."/>
            <person name="Venter S.N."/>
        </authorList>
    </citation>
    <scope>NUCLEOTIDE SEQUENCE [LARGE SCALE GENOMIC DNA]</scope>
    <source>
        <strain evidence="1 2">LMG 24534</strain>
    </source>
</reference>
<protein>
    <submittedName>
        <fullName evidence="1">Uncharacterized protein</fullName>
    </submittedName>
</protein>
<name>A0A1X1C2M0_9GAMM</name>
<dbReference type="RefSeq" id="WP_094119084.1">
    <property type="nucleotide sequence ID" value="NZ_MLFN01000001.1"/>
</dbReference>